<name>U5N8W2_9BURK</name>
<evidence type="ECO:0000313" key="3">
    <source>
        <dbReference type="Proteomes" id="UP000017184"/>
    </source>
</evidence>
<sequence length="231" mass="26208">MKYNEFLQKKAALIQRLEAVNDELALEDLFARIKETNKALQDYGQEREKARVTVEGYIRDYDFKLVDFAYEIQMRMNPPKSAIEEPEAESKKAKTKVAKPELIVGTFWLSDYGFKMPTNSKGDPMSHATSLVWNANQRYGGRSWEQSFIATILQGGIDKAQRYFSDAFQAWLEETITNQKGRYAGKPVYNNKKDFYAKFGVDIDPLTGEAVTKAAQPSVAQPTIVTVGSSY</sequence>
<dbReference type="HOGENOM" id="CLU_1198017_0_0_4"/>
<keyword evidence="3" id="KW-1185">Reference proteome</keyword>
<organism evidence="2 3">
    <name type="scientific">Candidatus Symbiobacter mobilis CR</name>
    <dbReference type="NCBI Taxonomy" id="946483"/>
    <lineage>
        <taxon>Bacteria</taxon>
        <taxon>Pseudomonadati</taxon>
        <taxon>Pseudomonadota</taxon>
        <taxon>Betaproteobacteria</taxon>
        <taxon>Burkholderiales</taxon>
        <taxon>Comamonadaceae</taxon>
    </lineage>
</organism>
<reference evidence="2 3" key="1">
    <citation type="journal article" date="2013" name="Genome Biol.">
        <title>Genomic analysis reveals key aspects of prokaryotic symbiosis in the phototrophic consortium "Chlorochromatium aggregatum".</title>
        <authorList>
            <person name="Liu Z."/>
            <person name="Muller J."/>
            <person name="Li T."/>
            <person name="Alvey R.M."/>
            <person name="Vogl K."/>
            <person name="Frigaard N.U."/>
            <person name="Rockwell N.C."/>
            <person name="Boyd E.S."/>
            <person name="Tomsho L.P."/>
            <person name="Schuster S.C."/>
            <person name="Henke P."/>
            <person name="Rohde M."/>
            <person name="Overmann J."/>
            <person name="Bryant D.A."/>
        </authorList>
    </citation>
    <scope>NUCLEOTIDE SEQUENCE [LARGE SCALE GENOMIC DNA]</scope>
    <source>
        <strain evidence="2">CR</strain>
    </source>
</reference>
<accession>U5N8W2</accession>
<feature type="coiled-coil region" evidence="1">
    <location>
        <begin position="3"/>
        <end position="53"/>
    </location>
</feature>
<dbReference type="EMBL" id="CP004885">
    <property type="protein sequence ID" value="AGX87981.1"/>
    <property type="molecule type" value="Genomic_DNA"/>
</dbReference>
<keyword evidence="1" id="KW-0175">Coiled coil</keyword>
<dbReference type="KEGG" id="cbx:Cenrod_1903"/>
<dbReference type="RefSeq" id="WP_022774601.1">
    <property type="nucleotide sequence ID" value="NC_022576.1"/>
</dbReference>
<gene>
    <name evidence="2" type="ORF">Cenrod_1903</name>
</gene>
<dbReference type="Proteomes" id="UP000017184">
    <property type="component" value="Chromosome"/>
</dbReference>
<proteinExistence type="predicted"/>
<protein>
    <submittedName>
        <fullName evidence="2">Uncharacterized protein</fullName>
    </submittedName>
</protein>
<evidence type="ECO:0000256" key="1">
    <source>
        <dbReference type="SAM" id="Coils"/>
    </source>
</evidence>
<evidence type="ECO:0000313" key="2">
    <source>
        <dbReference type="EMBL" id="AGX87981.1"/>
    </source>
</evidence>
<dbReference type="AlphaFoldDB" id="U5N8W2"/>